<comment type="subcellular location">
    <subcellularLocation>
        <location evidence="1">Secreted</location>
    </subcellularLocation>
</comment>
<dbReference type="InterPro" id="IPR026645">
    <property type="entry name" value="Dermatopontin"/>
</dbReference>
<feature type="signal peptide" evidence="5">
    <location>
        <begin position="1"/>
        <end position="18"/>
    </location>
</feature>
<evidence type="ECO:0000256" key="3">
    <source>
        <dbReference type="ARBA" id="ARBA00022525"/>
    </source>
</evidence>
<evidence type="ECO:0000256" key="2">
    <source>
        <dbReference type="ARBA" id="ARBA00008712"/>
    </source>
</evidence>
<protein>
    <submittedName>
        <fullName evidence="7">Dermatopontin-like</fullName>
    </submittedName>
</protein>
<accession>A0A8B8BX82</accession>
<gene>
    <name evidence="7" type="primary">LOC111113991</name>
</gene>
<keyword evidence="5" id="KW-0732">Signal</keyword>
<dbReference type="AlphaFoldDB" id="A0A8B8BX82"/>
<name>A0A8B8BX82_CRAVI</name>
<keyword evidence="4" id="KW-1015">Disulfide bond</keyword>
<dbReference type="GO" id="GO:0030199">
    <property type="term" value="P:collagen fibril organization"/>
    <property type="evidence" value="ECO:0007669"/>
    <property type="project" value="TreeGrafter"/>
</dbReference>
<reference evidence="7" key="2">
    <citation type="submission" date="2025-08" db="UniProtKB">
        <authorList>
            <consortium name="RefSeq"/>
        </authorList>
    </citation>
    <scope>IDENTIFICATION</scope>
    <source>
        <tissue evidence="7">Whole sample</tissue>
    </source>
</reference>
<proteinExistence type="inferred from homology"/>
<comment type="similarity">
    <text evidence="2">Belongs to the dermatopontin family.</text>
</comment>
<dbReference type="PANTHER" id="PTHR15040">
    <property type="entry name" value="DERMATOPONTIN-RELATED"/>
    <property type="match status" value="1"/>
</dbReference>
<reference evidence="6" key="1">
    <citation type="submission" date="2024-06" db="UniProtKB">
        <authorList>
            <consortium name="RefSeq"/>
        </authorList>
    </citation>
    <scope>NUCLEOTIDE SEQUENCE [LARGE SCALE GENOMIC DNA]</scope>
</reference>
<dbReference type="GO" id="GO:0005615">
    <property type="term" value="C:extracellular space"/>
    <property type="evidence" value="ECO:0007669"/>
    <property type="project" value="TreeGrafter"/>
</dbReference>
<evidence type="ECO:0000256" key="1">
    <source>
        <dbReference type="ARBA" id="ARBA00004613"/>
    </source>
</evidence>
<dbReference type="KEGG" id="cvn:111113991"/>
<dbReference type="GeneID" id="111113991"/>
<dbReference type="PANTHER" id="PTHR15040:SF1">
    <property type="entry name" value="DERMATOPONTIN-LIKE ISOFORM X1"/>
    <property type="match status" value="1"/>
</dbReference>
<dbReference type="GO" id="GO:0031012">
    <property type="term" value="C:extracellular matrix"/>
    <property type="evidence" value="ECO:0007669"/>
    <property type="project" value="TreeGrafter"/>
</dbReference>
<dbReference type="RefSeq" id="XP_022307992.1">
    <property type="nucleotide sequence ID" value="XM_022452284.1"/>
</dbReference>
<organism evidence="6 7">
    <name type="scientific">Crassostrea virginica</name>
    <name type="common">Eastern oyster</name>
    <dbReference type="NCBI Taxonomy" id="6565"/>
    <lineage>
        <taxon>Eukaryota</taxon>
        <taxon>Metazoa</taxon>
        <taxon>Spiralia</taxon>
        <taxon>Lophotrochozoa</taxon>
        <taxon>Mollusca</taxon>
        <taxon>Bivalvia</taxon>
        <taxon>Autobranchia</taxon>
        <taxon>Pteriomorphia</taxon>
        <taxon>Ostreida</taxon>
        <taxon>Ostreoidea</taxon>
        <taxon>Ostreidae</taxon>
        <taxon>Crassostrea</taxon>
    </lineage>
</organism>
<evidence type="ECO:0000256" key="4">
    <source>
        <dbReference type="ARBA" id="ARBA00023157"/>
    </source>
</evidence>
<keyword evidence="3" id="KW-0964">Secreted</keyword>
<evidence type="ECO:0000313" key="7">
    <source>
        <dbReference type="RefSeq" id="XP_022307992.1"/>
    </source>
</evidence>
<dbReference type="Pfam" id="PF14704">
    <property type="entry name" value="DERM"/>
    <property type="match status" value="1"/>
</dbReference>
<sequence>MNNIVFIFLLSFIHFGAFKPYWDNTYDGHFRFECPSGRYLTGVESIFSAYYHDRIFKFRCDFELDPSTQVSSCYWTDYVTGMDQPIVFQCGSGIMHGIESYHEDFYEDRKFKFQCCNLPYTCENNCHYSGWVNNFTEYFNYNTSRAHFIRGIVSFHDNVPEDRKFDFEVCSVTSNCNEHHPPTGQGIVTITIPSAPATTSQQRHSTGLSHLVIG</sequence>
<dbReference type="Proteomes" id="UP000694844">
    <property type="component" value="Chromosome 1"/>
</dbReference>
<evidence type="ECO:0000313" key="6">
    <source>
        <dbReference type="Proteomes" id="UP000694844"/>
    </source>
</evidence>
<keyword evidence="6" id="KW-1185">Reference proteome</keyword>
<evidence type="ECO:0000256" key="5">
    <source>
        <dbReference type="SAM" id="SignalP"/>
    </source>
</evidence>
<dbReference type="OrthoDB" id="5975249at2759"/>
<feature type="chain" id="PRO_5034553921" evidence="5">
    <location>
        <begin position="19"/>
        <end position="214"/>
    </location>
</feature>